<dbReference type="SUPFAM" id="SSF53335">
    <property type="entry name" value="S-adenosyl-L-methionine-dependent methyltransferases"/>
    <property type="match status" value="1"/>
</dbReference>
<dbReference type="InterPro" id="IPR016461">
    <property type="entry name" value="COMT-like"/>
</dbReference>
<proteinExistence type="inferred from homology"/>
<dbReference type="GO" id="GO:0008171">
    <property type="term" value="F:O-methyltransferase activity"/>
    <property type="evidence" value="ECO:0007669"/>
    <property type="project" value="InterPro"/>
</dbReference>
<evidence type="ECO:0000256" key="1">
    <source>
        <dbReference type="ARBA" id="ARBA00022603"/>
    </source>
</evidence>
<dbReference type="Gene3D" id="1.10.10.10">
    <property type="entry name" value="Winged helix-like DNA-binding domain superfamily/Winged helix DNA-binding domain"/>
    <property type="match status" value="1"/>
</dbReference>
<comment type="caution">
    <text evidence="8">The sequence shown here is derived from an EMBL/GenBank/DDBJ whole genome shotgun (WGS) entry which is preliminary data.</text>
</comment>
<keyword evidence="1" id="KW-0489">Methyltransferase</keyword>
<feature type="domain" description="O-methyltransferase C-terminal" evidence="6">
    <location>
        <begin position="134"/>
        <end position="344"/>
    </location>
</feature>
<dbReference type="InterPro" id="IPR001077">
    <property type="entry name" value="COMT_C"/>
</dbReference>
<evidence type="ECO:0000256" key="5">
    <source>
        <dbReference type="PIRSR" id="PIRSR005739-1"/>
    </source>
</evidence>
<evidence type="ECO:0000259" key="6">
    <source>
        <dbReference type="Pfam" id="PF00891"/>
    </source>
</evidence>
<feature type="active site" description="Proton acceptor" evidence="5">
    <location>
        <position position="266"/>
    </location>
</feature>
<evidence type="ECO:0000259" key="7">
    <source>
        <dbReference type="Pfam" id="PF08100"/>
    </source>
</evidence>
<gene>
    <name evidence="8" type="ORF">RDI58_003778</name>
</gene>
<dbReference type="InterPro" id="IPR029063">
    <property type="entry name" value="SAM-dependent_MTases_sf"/>
</dbReference>
<reference evidence="8 9" key="1">
    <citation type="submission" date="2024-02" db="EMBL/GenBank/DDBJ databases">
        <title>de novo genome assembly of Solanum bulbocastanum strain 11H21.</title>
        <authorList>
            <person name="Hosaka A.J."/>
        </authorList>
    </citation>
    <scope>NUCLEOTIDE SEQUENCE [LARGE SCALE GENOMIC DNA]</scope>
    <source>
        <tissue evidence="8">Young leaves</tissue>
    </source>
</reference>
<evidence type="ECO:0008006" key="10">
    <source>
        <dbReference type="Google" id="ProtNLM"/>
    </source>
</evidence>
<dbReference type="PANTHER" id="PTHR11746">
    <property type="entry name" value="O-METHYLTRANSFERASE"/>
    <property type="match status" value="1"/>
</dbReference>
<dbReference type="GO" id="GO:0032259">
    <property type="term" value="P:methylation"/>
    <property type="evidence" value="ECO:0007669"/>
    <property type="project" value="UniProtKB-KW"/>
</dbReference>
<dbReference type="Pfam" id="PF00891">
    <property type="entry name" value="Methyltransf_2"/>
    <property type="match status" value="1"/>
</dbReference>
<dbReference type="InterPro" id="IPR036390">
    <property type="entry name" value="WH_DNA-bd_sf"/>
</dbReference>
<dbReference type="Pfam" id="PF08100">
    <property type="entry name" value="Dimerisation"/>
    <property type="match status" value="1"/>
</dbReference>
<evidence type="ECO:0000256" key="4">
    <source>
        <dbReference type="ARBA" id="ARBA00034481"/>
    </source>
</evidence>
<evidence type="ECO:0000256" key="2">
    <source>
        <dbReference type="ARBA" id="ARBA00022679"/>
    </source>
</evidence>
<organism evidence="8 9">
    <name type="scientific">Solanum bulbocastanum</name>
    <name type="common">Wild potato</name>
    <dbReference type="NCBI Taxonomy" id="147425"/>
    <lineage>
        <taxon>Eukaryota</taxon>
        <taxon>Viridiplantae</taxon>
        <taxon>Streptophyta</taxon>
        <taxon>Embryophyta</taxon>
        <taxon>Tracheophyta</taxon>
        <taxon>Spermatophyta</taxon>
        <taxon>Magnoliopsida</taxon>
        <taxon>eudicotyledons</taxon>
        <taxon>Gunneridae</taxon>
        <taxon>Pentapetalae</taxon>
        <taxon>asterids</taxon>
        <taxon>lamiids</taxon>
        <taxon>Solanales</taxon>
        <taxon>Solanaceae</taxon>
        <taxon>Solanoideae</taxon>
        <taxon>Solaneae</taxon>
        <taxon>Solanum</taxon>
    </lineage>
</organism>
<dbReference type="GO" id="GO:0009813">
    <property type="term" value="P:flavonoid biosynthetic process"/>
    <property type="evidence" value="ECO:0007669"/>
    <property type="project" value="UniProtKB-ARBA"/>
</dbReference>
<dbReference type="Gene3D" id="3.40.50.150">
    <property type="entry name" value="Vaccinia Virus protein VP39"/>
    <property type="match status" value="1"/>
</dbReference>
<keyword evidence="3" id="KW-0949">S-adenosyl-L-methionine</keyword>
<dbReference type="AlphaFoldDB" id="A0AAN8YQ39"/>
<dbReference type="Proteomes" id="UP001371456">
    <property type="component" value="Unassembled WGS sequence"/>
</dbReference>
<dbReference type="InterPro" id="IPR036388">
    <property type="entry name" value="WH-like_DNA-bd_sf"/>
</dbReference>
<dbReference type="SUPFAM" id="SSF46785">
    <property type="entry name" value="Winged helix' DNA-binding domain"/>
    <property type="match status" value="1"/>
</dbReference>
<dbReference type="InterPro" id="IPR012967">
    <property type="entry name" value="COMT_dimerisation"/>
</dbReference>
<feature type="domain" description="O-methyltransferase dimerisation" evidence="7">
    <location>
        <begin position="29"/>
        <end position="110"/>
    </location>
</feature>
<accession>A0AAN8YQ39</accession>
<evidence type="ECO:0000256" key="3">
    <source>
        <dbReference type="ARBA" id="ARBA00022691"/>
    </source>
</evidence>
<keyword evidence="9" id="KW-1185">Reference proteome</keyword>
<comment type="similarity">
    <text evidence="4">Belongs to the class I-like SAM-binding methyltransferase superfamily. Cation-independent O-methyltransferase family. COMT subfamily.</text>
</comment>
<sequence length="362" mass="39566">MARETNGFARLNHVGEEEEEESQVQADIWRCISGFAEMAVSKCAIELGISDFLETHQEPVPLKQLSSALGCSASSLHRILRFLINRGIFKLVSTENGEMGYVQTPVSRLLKRDGENSMAALVLLESSPVMLAPWHYLSARVLSKENTGAFSAAHGKDLWEYAKTNPEHSKLINDALACHARVTMHAIIDNCAEIFKGIESLVDVGGGNGTTLGMLVKAFPWINGINFDLPHVVSVAPPCHGVVHVEGDMFHAVPKAQAVFLMSVLHDWGDEECIQILKKCIEAIPKDTGKVIIVEAVLDEKIGKGKSLKDVGIMLDMIMMAHTTNGKERTAKEWAHVLSAAGFNRHSILESPAIEPVIVAYP</sequence>
<evidence type="ECO:0000313" key="8">
    <source>
        <dbReference type="EMBL" id="KAK6805993.1"/>
    </source>
</evidence>
<evidence type="ECO:0000313" key="9">
    <source>
        <dbReference type="Proteomes" id="UP001371456"/>
    </source>
</evidence>
<dbReference type="GO" id="GO:0046983">
    <property type="term" value="F:protein dimerization activity"/>
    <property type="evidence" value="ECO:0007669"/>
    <property type="project" value="InterPro"/>
</dbReference>
<protein>
    <recommendedName>
        <fullName evidence="10">O-methyltransferase</fullName>
    </recommendedName>
</protein>
<dbReference type="EMBL" id="JBANQN010000001">
    <property type="protein sequence ID" value="KAK6805993.1"/>
    <property type="molecule type" value="Genomic_DNA"/>
</dbReference>
<dbReference type="PIRSF" id="PIRSF005739">
    <property type="entry name" value="O-mtase"/>
    <property type="match status" value="1"/>
</dbReference>
<name>A0AAN8YQ39_SOLBU</name>
<dbReference type="FunFam" id="3.40.50.150:FF:000294">
    <property type="entry name" value="O-methyltransferase family protein"/>
    <property type="match status" value="1"/>
</dbReference>
<dbReference type="PROSITE" id="PS51683">
    <property type="entry name" value="SAM_OMT_II"/>
    <property type="match status" value="1"/>
</dbReference>
<keyword evidence="2" id="KW-0808">Transferase</keyword>